<reference evidence="1 2" key="1">
    <citation type="submission" date="2015-05" db="EMBL/GenBank/DDBJ databases">
        <title>Genome sequencing and analysis of members of genus Stenotrophomonas.</title>
        <authorList>
            <person name="Patil P.P."/>
            <person name="Midha S."/>
            <person name="Patil P.B."/>
        </authorList>
    </citation>
    <scope>NUCLEOTIDE SEQUENCE [LARGE SCALE GENOMIC DNA]</scope>
    <source>
        <strain evidence="1 2">JCM 16244</strain>
    </source>
</reference>
<proteinExistence type="predicted"/>
<dbReference type="STRING" id="659018.ABB34_03565"/>
<dbReference type="InterPro" id="IPR007460">
    <property type="entry name" value="BrnT_toxin"/>
</dbReference>
<dbReference type="AlphaFoldDB" id="A0A0R0E157"/>
<evidence type="ECO:0000313" key="2">
    <source>
        <dbReference type="Proteomes" id="UP000050940"/>
    </source>
</evidence>
<name>A0A0R0E157_9GAMM</name>
<dbReference type="OrthoDB" id="9802417at2"/>
<gene>
    <name evidence="1" type="ORF">ABB34_03565</name>
</gene>
<dbReference type="EMBL" id="LDJP01000016">
    <property type="protein sequence ID" value="KRG87680.1"/>
    <property type="molecule type" value="Genomic_DNA"/>
</dbReference>
<evidence type="ECO:0008006" key="3">
    <source>
        <dbReference type="Google" id="ProtNLM"/>
    </source>
</evidence>
<accession>A0A0R0E157</accession>
<evidence type="ECO:0000313" key="1">
    <source>
        <dbReference type="EMBL" id="KRG87680.1"/>
    </source>
</evidence>
<sequence length="91" mass="10597">MEISHDPAKEARNIAERGLSFEWVARFDFRTALFWIDKRRDYGEVRYSGLGRVDGRVHALVFIETPVGIRVISFRKANKREVQHYEQASGS</sequence>
<dbReference type="PATRIC" id="fig|659018.3.peg.586"/>
<comment type="caution">
    <text evidence="1">The sequence shown here is derived from an EMBL/GenBank/DDBJ whole genome shotgun (WGS) entry which is preliminary data.</text>
</comment>
<dbReference type="Pfam" id="PF04365">
    <property type="entry name" value="BrnT_toxin"/>
    <property type="match status" value="1"/>
</dbReference>
<dbReference type="Gene3D" id="3.10.450.530">
    <property type="entry name" value="Ribonuclease toxin, BrnT, of type II toxin-antitoxin system"/>
    <property type="match status" value="1"/>
</dbReference>
<organism evidence="1 2">
    <name type="scientific">Stenotrophomonas daejeonensis</name>
    <dbReference type="NCBI Taxonomy" id="659018"/>
    <lineage>
        <taxon>Bacteria</taxon>
        <taxon>Pseudomonadati</taxon>
        <taxon>Pseudomonadota</taxon>
        <taxon>Gammaproteobacteria</taxon>
        <taxon>Lysobacterales</taxon>
        <taxon>Lysobacteraceae</taxon>
        <taxon>Stenotrophomonas</taxon>
    </lineage>
</organism>
<dbReference type="RefSeq" id="WP_057639875.1">
    <property type="nucleotide sequence ID" value="NZ_LDJP01000016.1"/>
</dbReference>
<protein>
    <recommendedName>
        <fullName evidence="3">BrnT family toxin</fullName>
    </recommendedName>
</protein>
<keyword evidence="2" id="KW-1185">Reference proteome</keyword>
<dbReference type="Proteomes" id="UP000050940">
    <property type="component" value="Unassembled WGS sequence"/>
</dbReference>
<dbReference type="InterPro" id="IPR038573">
    <property type="entry name" value="BrnT_sf"/>
</dbReference>